<name>A0A938XTL2_9FIRM</name>
<reference evidence="1" key="1">
    <citation type="submission" date="2021-01" db="EMBL/GenBank/DDBJ databases">
        <title>Genomic Encyclopedia of Type Strains, Phase IV (KMG-IV): sequencing the most valuable type-strain genomes for metagenomic binning, comparative biology and taxonomic classification.</title>
        <authorList>
            <person name="Goeker M."/>
        </authorList>
    </citation>
    <scope>NUCLEOTIDE SEQUENCE</scope>
    <source>
        <strain evidence="1">DSM 23230</strain>
    </source>
</reference>
<accession>A0A938XTL2</accession>
<organism evidence="1 2">
    <name type="scientific">Halanaerobacter jeridensis</name>
    <dbReference type="NCBI Taxonomy" id="706427"/>
    <lineage>
        <taxon>Bacteria</taxon>
        <taxon>Bacillati</taxon>
        <taxon>Bacillota</taxon>
        <taxon>Clostridia</taxon>
        <taxon>Halanaerobiales</taxon>
        <taxon>Halobacteroidaceae</taxon>
        <taxon>Halanaerobacter</taxon>
    </lineage>
</organism>
<dbReference type="Pfam" id="PF14516">
    <property type="entry name" value="AAA_35"/>
    <property type="match status" value="1"/>
</dbReference>
<evidence type="ECO:0000313" key="2">
    <source>
        <dbReference type="Proteomes" id="UP000774000"/>
    </source>
</evidence>
<dbReference type="InterPro" id="IPR026350">
    <property type="entry name" value="GxxExxY"/>
</dbReference>
<dbReference type="Proteomes" id="UP000774000">
    <property type="component" value="Unassembled WGS sequence"/>
</dbReference>
<comment type="caution">
    <text evidence="1">The sequence shown here is derived from an EMBL/GenBank/DDBJ whole genome shotgun (WGS) entry which is preliminary data.</text>
</comment>
<proteinExistence type="predicted"/>
<dbReference type="RefSeq" id="WP_204702050.1">
    <property type="nucleotide sequence ID" value="NZ_JAFBDQ010000011.1"/>
</dbReference>
<keyword evidence="2" id="KW-1185">Reference proteome</keyword>
<dbReference type="Pfam" id="PF13366">
    <property type="entry name" value="PDDEXK_3"/>
    <property type="match status" value="1"/>
</dbReference>
<gene>
    <name evidence="1" type="ORF">JOC47_002156</name>
</gene>
<evidence type="ECO:0008006" key="3">
    <source>
        <dbReference type="Google" id="ProtNLM"/>
    </source>
</evidence>
<dbReference type="EMBL" id="JAFBDQ010000011">
    <property type="protein sequence ID" value="MBM7557290.1"/>
    <property type="molecule type" value="Genomic_DNA"/>
</dbReference>
<dbReference type="InterPro" id="IPR027417">
    <property type="entry name" value="P-loop_NTPase"/>
</dbReference>
<dbReference type="AlphaFoldDB" id="A0A938XTL2"/>
<protein>
    <recommendedName>
        <fullName evidence="3">PD-(D/E)XK nuclease superfamily protein</fullName>
    </recommendedName>
</protein>
<evidence type="ECO:0000313" key="1">
    <source>
        <dbReference type="EMBL" id="MBM7557290.1"/>
    </source>
</evidence>
<sequence>MKEFNVTGVCIPEKHYMVNIDSKLEQLIELVNKGNYFTINKPRQYGKTTAMYLLAKELRKKDYLVIKMSFEGISSKVFSDETLFINSFLREIKRNLKLRQKEKLLKFIEANDDLDTINDLNYFITDFIMEADKKVVMMIDEVDKSSNNQLFLDFLGVLRNKYLLAKEGEDYAFHSVILAGVHDIKNLKLKFRTDEERKYNSPWNIAVDFKIDMHFNIREISTMLKEYKNDKSAQMNIKEIAEEIYYYTSGHPFLVSKLAKIIDEELEQLKWTKGTIRNAVKFLLTEQNTNFSTLIKNIENNEDLYQLIYKIIMEGEKITYNLDNPIIEQGQLYGILKNDNGLIKIHNRIYEQRIYNYLSSKLETSVDMSTYNYRDSFITKEGYLDFEKILNKFQLFFKEQYSKKDKEFLERNGRLIFLAFIKPIINGKGFDFKEVQISEEKRLDVVITYLDRKYVVELKIWRGEKYHQKGLAQLTDYLNKQNVDQGYLISFNFNKNKNYQQKEIQREGKNIFAIWV</sequence>
<dbReference type="Gene3D" id="3.40.50.300">
    <property type="entry name" value="P-loop containing nucleotide triphosphate hydrolases"/>
    <property type="match status" value="1"/>
</dbReference>
<dbReference type="SUPFAM" id="SSF52540">
    <property type="entry name" value="P-loop containing nucleoside triphosphate hydrolases"/>
    <property type="match status" value="1"/>
</dbReference>